<dbReference type="Proteomes" id="UP000255110">
    <property type="component" value="Unassembled WGS sequence"/>
</dbReference>
<dbReference type="Pfam" id="PF08837">
    <property type="entry name" value="DUF1810"/>
    <property type="match status" value="1"/>
</dbReference>
<dbReference type="EMBL" id="LNYZ01000013">
    <property type="protein sequence ID" value="KTD77403.1"/>
    <property type="molecule type" value="Genomic_DNA"/>
</dbReference>
<dbReference type="InterPro" id="IPR014937">
    <property type="entry name" value="DUF1810"/>
</dbReference>
<evidence type="ECO:0000313" key="2">
    <source>
        <dbReference type="EMBL" id="STY22283.1"/>
    </source>
</evidence>
<dbReference type="STRING" id="460.Lstg_1760"/>
<dbReference type="SUPFAM" id="SSF140736">
    <property type="entry name" value="Rv1873-like"/>
    <property type="match status" value="1"/>
</dbReference>
<dbReference type="Gene3D" id="1.25.40.380">
    <property type="entry name" value="Protein of unknown function DUF1810"/>
    <property type="match status" value="1"/>
</dbReference>
<evidence type="ECO:0000313" key="4">
    <source>
        <dbReference type="Proteomes" id="UP000255110"/>
    </source>
</evidence>
<organism evidence="2 4">
    <name type="scientific">Legionella steigerwaltii</name>
    <dbReference type="NCBI Taxonomy" id="460"/>
    <lineage>
        <taxon>Bacteria</taxon>
        <taxon>Pseudomonadati</taxon>
        <taxon>Pseudomonadota</taxon>
        <taxon>Gammaproteobacteria</taxon>
        <taxon>Legionellales</taxon>
        <taxon>Legionellaceae</taxon>
        <taxon>Legionella</taxon>
    </lineage>
</organism>
<dbReference type="InterPro" id="IPR036287">
    <property type="entry name" value="Rv1873-like_sf"/>
</dbReference>
<sequence>MSTIQRFIKAQQGQEMYTSFLQAYNELKAGRKQSHWIWYIFPQLKLIGFSSTAQYFGIVDFKEACDYLQNEELFQNYYAIAKLVEQQIKRKIPVETLMSGQIDAKKLVSSLTLFRASASFLLHQGDNSQDFAALVNCCDQILVETSKQGYVPCTLTLEFLASEK</sequence>
<reference evidence="1 3" key="1">
    <citation type="submission" date="2015-11" db="EMBL/GenBank/DDBJ databases">
        <title>Genomic analysis of 38 Legionella species identifies large and diverse effector repertoires.</title>
        <authorList>
            <person name="Burstein D."/>
            <person name="Amaro F."/>
            <person name="Zusman T."/>
            <person name="Lifshitz Z."/>
            <person name="Cohen O."/>
            <person name="Gilbert J.A."/>
            <person name="Pupko T."/>
            <person name="Shuman H.A."/>
            <person name="Segal G."/>
        </authorList>
    </citation>
    <scope>NUCLEOTIDE SEQUENCE [LARGE SCALE GENOMIC DNA]</scope>
    <source>
        <strain evidence="1 3">SC-18-C9</strain>
    </source>
</reference>
<dbReference type="EMBL" id="UGOY01000001">
    <property type="protein sequence ID" value="STY22283.1"/>
    <property type="molecule type" value="Genomic_DNA"/>
</dbReference>
<evidence type="ECO:0000313" key="3">
    <source>
        <dbReference type="Proteomes" id="UP000054820"/>
    </source>
</evidence>
<dbReference type="Proteomes" id="UP000054820">
    <property type="component" value="Unassembled WGS sequence"/>
</dbReference>
<reference evidence="2 4" key="2">
    <citation type="submission" date="2018-06" db="EMBL/GenBank/DDBJ databases">
        <authorList>
            <consortium name="Pathogen Informatics"/>
            <person name="Doyle S."/>
        </authorList>
    </citation>
    <scope>NUCLEOTIDE SEQUENCE [LARGE SCALE GENOMIC DNA]</scope>
    <source>
        <strain evidence="2 4">NCTC11991</strain>
    </source>
</reference>
<name>A0A378L651_9GAMM</name>
<dbReference type="OrthoDB" id="9801870at2"/>
<protein>
    <submittedName>
        <fullName evidence="2">Uncharacterized conserved protein</fullName>
    </submittedName>
</protein>
<proteinExistence type="predicted"/>
<accession>A0A378L651</accession>
<keyword evidence="3" id="KW-1185">Reference proteome</keyword>
<dbReference type="RefSeq" id="WP_058477314.1">
    <property type="nucleotide sequence ID" value="NZ_CAAAIO010000024.1"/>
</dbReference>
<evidence type="ECO:0000313" key="1">
    <source>
        <dbReference type="EMBL" id="KTD77403.1"/>
    </source>
</evidence>
<dbReference type="AlphaFoldDB" id="A0A378L651"/>
<gene>
    <name evidence="1" type="ORF">Lstg_1760</name>
    <name evidence="2" type="ORF">NCTC11991_00866</name>
</gene>